<evidence type="ECO:0000313" key="5">
    <source>
        <dbReference type="Proteomes" id="UP001524435"/>
    </source>
</evidence>
<keyword evidence="2 3" id="KW-0472">Membrane</keyword>
<sequence>MQSEKLSAYQQRIAVWKKQLAASFDVVFREIEIEDRACCLIFLSSLSDGELIADVVESIVDTVKNRSFIYYPGSVSACMDDQQAMTFLLSGQCVVIVDGEAPYYVIETRAYPSRSTAEPSVEKSIRAAHDGFVENIIINVGLLRRRIRDPRLRVILNKEGVKTKTDIAYVYIDGLVDVDLLADFQNRLQNLDEIEIVSERMLCESLYGKTINPYPHVRYSERPDICAIHLLQGYLVVIVDNAPSAMIIPTTFFELNKQMEEYTQTAVIAVFTRTLRLFGVLLSIYFIPLWMVLMKTQNHTLLNLHLMEDVNIYGFGLQVLLADIAVEWIRQALIHTPDMLSSIMGFIAVFLLGDMAIGLGAYTEEILLVVALCNIGNLLTPNYELSLANKFFRIVLALFALVFGLPGFCFGVVFHVSVLLSTKTIKFPYLYPLCPFSWRALKRIWLGAPIRLRQDKQNETSNEH</sequence>
<proteinExistence type="inferred from homology"/>
<dbReference type="Pfam" id="PF03323">
    <property type="entry name" value="GerA"/>
    <property type="match status" value="1"/>
</dbReference>
<dbReference type="PANTHER" id="PTHR22550:SF9">
    <property type="entry name" value="STAGE V SPORULATION PROTEIN AF"/>
    <property type="match status" value="1"/>
</dbReference>
<protein>
    <submittedName>
        <fullName evidence="4">Spore germination protein</fullName>
    </submittedName>
</protein>
<evidence type="ECO:0000256" key="3">
    <source>
        <dbReference type="SAM" id="Phobius"/>
    </source>
</evidence>
<comment type="caution">
    <text evidence="4">The sequence shown here is derived from an EMBL/GenBank/DDBJ whole genome shotgun (WGS) entry which is preliminary data.</text>
</comment>
<gene>
    <name evidence="4" type="ORF">NE663_01820</name>
</gene>
<accession>A0ABT1SIP6</accession>
<feature type="transmembrane region" description="Helical" evidence="3">
    <location>
        <begin position="341"/>
        <end position="362"/>
    </location>
</feature>
<keyword evidence="5" id="KW-1185">Reference proteome</keyword>
<dbReference type="InterPro" id="IPR004995">
    <property type="entry name" value="Spore_Ger"/>
</dbReference>
<dbReference type="PANTHER" id="PTHR22550">
    <property type="entry name" value="SPORE GERMINATION PROTEIN"/>
    <property type="match status" value="1"/>
</dbReference>
<name>A0ABT1SIP6_9FIRM</name>
<evidence type="ECO:0000256" key="2">
    <source>
        <dbReference type="ARBA" id="ARBA00023136"/>
    </source>
</evidence>
<feature type="transmembrane region" description="Helical" evidence="3">
    <location>
        <begin position="391"/>
        <end position="420"/>
    </location>
</feature>
<dbReference type="EMBL" id="JANGCH010000002">
    <property type="protein sequence ID" value="MCQ5120997.1"/>
    <property type="molecule type" value="Genomic_DNA"/>
</dbReference>
<keyword evidence="3" id="KW-0812">Transmembrane</keyword>
<comment type="similarity">
    <text evidence="1">Belongs to the GerABKA family.</text>
</comment>
<dbReference type="InterPro" id="IPR050768">
    <property type="entry name" value="UPF0353/GerABKA_families"/>
</dbReference>
<reference evidence="4 5" key="1">
    <citation type="submission" date="2022-06" db="EMBL/GenBank/DDBJ databases">
        <title>Isolation of gut microbiota from human fecal samples.</title>
        <authorList>
            <person name="Pamer E.G."/>
            <person name="Barat B."/>
            <person name="Waligurski E."/>
            <person name="Medina S."/>
            <person name="Paddock L."/>
            <person name="Mostad J."/>
        </authorList>
    </citation>
    <scope>NUCLEOTIDE SEQUENCE [LARGE SCALE GENOMIC DNA]</scope>
    <source>
        <strain evidence="4 5">DFI.6.1</strain>
    </source>
</reference>
<dbReference type="Proteomes" id="UP001524435">
    <property type="component" value="Unassembled WGS sequence"/>
</dbReference>
<organism evidence="4 5">
    <name type="scientific">Massilicoli timonensis</name>
    <dbReference type="NCBI Taxonomy" id="2015901"/>
    <lineage>
        <taxon>Bacteria</taxon>
        <taxon>Bacillati</taxon>
        <taxon>Bacillota</taxon>
        <taxon>Erysipelotrichia</taxon>
        <taxon>Erysipelotrichales</taxon>
        <taxon>Erysipelotrichaceae</taxon>
        <taxon>Massilicoli</taxon>
    </lineage>
</organism>
<feature type="transmembrane region" description="Helical" evidence="3">
    <location>
        <begin position="266"/>
        <end position="290"/>
    </location>
</feature>
<evidence type="ECO:0000313" key="4">
    <source>
        <dbReference type="EMBL" id="MCQ5120997.1"/>
    </source>
</evidence>
<evidence type="ECO:0000256" key="1">
    <source>
        <dbReference type="ARBA" id="ARBA00005278"/>
    </source>
</evidence>
<dbReference type="RefSeq" id="WP_102266852.1">
    <property type="nucleotide sequence ID" value="NZ_CALVCM010000001.1"/>
</dbReference>
<keyword evidence="3" id="KW-1133">Transmembrane helix</keyword>